<keyword evidence="4" id="KW-1185">Reference proteome</keyword>
<dbReference type="EMBL" id="AP018814">
    <property type="protein sequence ID" value="BBF63565.1"/>
    <property type="molecule type" value="Genomic_DNA"/>
</dbReference>
<organismHost>
    <name type="scientific">Escherichia coli</name>
    <dbReference type="NCBI Taxonomy" id="562"/>
</organismHost>
<reference evidence="1" key="2">
    <citation type="submission" date="2018-06" db="EMBL/GenBank/DDBJ databases">
        <authorList>
            <person name="Zhirakovskaya E."/>
        </authorList>
    </citation>
    <scope>NUCLEOTIDE SEQUENCE [LARGE SCALE GENOMIC DNA]</scope>
</reference>
<proteinExistence type="predicted"/>
<sequence length="288" mass="33943">MKKSNTVQFRYIYKTTVTNPKGLVRVYIGKHESRYFDLENDKYRGSGDYIKKIRNKPGYKIDFEIIEFVSTYEILNSRERYWISKYKSSDILCTNIKSGGDGFSSEDLKRMWSNPEYRKAQLKALAKSTSTKEFSEKISKINKERCASPEYRKKMSNAMKTAFENDPTLKIRISNTVKSLWKSDEYRNKLINHPGKIEGTKQSWNDPLIRKSRLDARNKKLRSVEPWISIEKVKKLWEDLGKPHPQKYKWFREKAIEHDLPDVSYNAILKALKKCDYKFTSLENSTIG</sequence>
<evidence type="ECO:0008006" key="5">
    <source>
        <dbReference type="Google" id="ProtNLM"/>
    </source>
</evidence>
<name>A0A346FJM8_BPT6</name>
<evidence type="ECO:0000313" key="4">
    <source>
        <dbReference type="Proteomes" id="UP000502759"/>
    </source>
</evidence>
<gene>
    <name evidence="2" type="ORF">EcT6_00147</name>
</gene>
<protein>
    <recommendedName>
        <fullName evidence="5">Homing endonuclease</fullName>
    </recommendedName>
</protein>
<evidence type="ECO:0000313" key="3">
    <source>
        <dbReference type="Proteomes" id="UP000260530"/>
    </source>
</evidence>
<dbReference type="EMBL" id="MH550421">
    <property type="protein sequence ID" value="AXN58183.1"/>
    <property type="molecule type" value="Genomic_DNA"/>
</dbReference>
<organism evidence="1 3">
    <name type="scientific">Enterobacteria phage T6</name>
    <name type="common">Bacteriophage T6</name>
    <dbReference type="NCBI Taxonomy" id="10666"/>
    <lineage>
        <taxon>Viruses</taxon>
        <taxon>Duplodnaviria</taxon>
        <taxon>Heunggongvirae</taxon>
        <taxon>Uroviricota</taxon>
        <taxon>Caudoviricetes</taxon>
        <taxon>Pantevenvirales</taxon>
        <taxon>Straboviridae</taxon>
        <taxon>Tevenvirinae</taxon>
        <taxon>Tequatrovirus</taxon>
        <taxon>Tequatrovirus T6</taxon>
    </lineage>
</organism>
<dbReference type="Gene3D" id="3.40.1440.10">
    <property type="entry name" value="GIY-YIG endonuclease"/>
    <property type="match status" value="1"/>
</dbReference>
<dbReference type="Proteomes" id="UP000260530">
    <property type="component" value="Segment"/>
</dbReference>
<evidence type="ECO:0000313" key="1">
    <source>
        <dbReference type="EMBL" id="AXN58183.1"/>
    </source>
</evidence>
<accession>A0A346FJM8</accession>
<dbReference type="Proteomes" id="UP000502759">
    <property type="component" value="Segment"/>
</dbReference>
<dbReference type="InterPro" id="IPR035901">
    <property type="entry name" value="GIY-YIG_endonuc_sf"/>
</dbReference>
<evidence type="ECO:0000313" key="2">
    <source>
        <dbReference type="EMBL" id="BBF63565.1"/>
    </source>
</evidence>
<reference evidence="3" key="1">
    <citation type="submission" date="2018-06" db="EMBL/GenBank/DDBJ databases">
        <authorList>
            <person name="Nolan J.M."/>
            <person name="Rowe R.D."/>
            <person name="Miller E.S."/>
            <person name="Karam J.D."/>
        </authorList>
    </citation>
    <scope>NUCLEOTIDE SEQUENCE [LARGE SCALE GENOMIC DNA]</scope>
</reference>
<reference evidence="2 4" key="3">
    <citation type="submission" date="2018-07" db="EMBL/GenBank/DDBJ databases">
        <title>Complete genome sequence of bacteriophage T6.</title>
        <authorList>
            <person name="Akiyama T."/>
            <person name="Ando H."/>
            <person name="Kitao T."/>
            <person name="Shimada K."/>
        </authorList>
    </citation>
    <scope>NUCLEOTIDE SEQUENCE [LARGE SCALE GENOMIC DNA]</scope>
    <source>
        <strain evidence="2 4">T6</strain>
    </source>
</reference>